<dbReference type="AlphaFoldDB" id="A0A133S0R3"/>
<sequence length="62" mass="7361">MTEKEVYLIMKMNNTNPWCLIGFFLASKKNWMNKSHEITRICFEHENILQLASCSIVQIVNR</sequence>
<name>A0A133S0R3_STRMT</name>
<dbReference type="EMBL" id="LRQR01000040">
    <property type="protein sequence ID" value="KXA61728.1"/>
    <property type="molecule type" value="Genomic_DNA"/>
</dbReference>
<dbReference type="RefSeq" id="WP_230955060.1">
    <property type="nucleotide sequence ID" value="NZ_KQ957862.1"/>
</dbReference>
<evidence type="ECO:0000313" key="2">
    <source>
        <dbReference type="Proteomes" id="UP000070065"/>
    </source>
</evidence>
<organism evidence="1 2">
    <name type="scientific">Streptococcus mitis</name>
    <dbReference type="NCBI Taxonomy" id="28037"/>
    <lineage>
        <taxon>Bacteria</taxon>
        <taxon>Bacillati</taxon>
        <taxon>Bacillota</taxon>
        <taxon>Bacilli</taxon>
        <taxon>Lactobacillales</taxon>
        <taxon>Streptococcaceae</taxon>
        <taxon>Streptococcus</taxon>
        <taxon>Streptococcus mitis group</taxon>
    </lineage>
</organism>
<accession>A0A133S0R3</accession>
<evidence type="ECO:0000313" key="1">
    <source>
        <dbReference type="EMBL" id="KXA61728.1"/>
    </source>
</evidence>
<proteinExistence type="predicted"/>
<gene>
    <name evidence="1" type="ORF">HMPREF3228_00610</name>
</gene>
<feature type="non-terminal residue" evidence="1">
    <location>
        <position position="62"/>
    </location>
</feature>
<dbReference type="Proteomes" id="UP000070065">
    <property type="component" value="Unassembled WGS sequence"/>
</dbReference>
<protein>
    <submittedName>
        <fullName evidence="1">Uncharacterized protein</fullName>
    </submittedName>
</protein>
<comment type="caution">
    <text evidence="1">The sequence shown here is derived from an EMBL/GenBank/DDBJ whole genome shotgun (WGS) entry which is preliminary data.</text>
</comment>
<reference evidence="1 2" key="1">
    <citation type="submission" date="2016-01" db="EMBL/GenBank/DDBJ databases">
        <authorList>
            <person name="Oliw E.H."/>
        </authorList>
    </citation>
    <scope>NUCLEOTIDE SEQUENCE [LARGE SCALE GENOMIC DNA]</scope>
    <source>
        <strain evidence="1 2">CMW7705B</strain>
    </source>
</reference>